<organism evidence="3 4">
    <name type="scientific">Natronocella acetinitrilica</name>
    <dbReference type="NCBI Taxonomy" id="414046"/>
    <lineage>
        <taxon>Bacteria</taxon>
        <taxon>Pseudomonadati</taxon>
        <taxon>Pseudomonadota</taxon>
        <taxon>Gammaproteobacteria</taxon>
        <taxon>Chromatiales</taxon>
        <taxon>Ectothiorhodospiraceae</taxon>
        <taxon>Natronocella</taxon>
    </lineage>
</organism>
<proteinExistence type="predicted"/>
<reference evidence="3" key="1">
    <citation type="submission" date="2022-03" db="EMBL/GenBank/DDBJ databases">
        <title>Genomic Encyclopedia of Type Strains, Phase III (KMG-III): the genomes of soil and plant-associated and newly described type strains.</title>
        <authorList>
            <person name="Whitman W."/>
        </authorList>
    </citation>
    <scope>NUCLEOTIDE SEQUENCE</scope>
    <source>
        <strain evidence="3">ANL 6-2</strain>
    </source>
</reference>
<dbReference type="Pfam" id="PF09361">
    <property type="entry name" value="Phasin_2"/>
    <property type="match status" value="1"/>
</dbReference>
<sequence>MSKEAANQMHSQIESTVAGPARTYANLMLDHIQQLTSLQLEAARAYADTGLQQARAALEVKDPSDLHSYVENQQKVAQALSERFKSDIEKVTSLNQTFAQKAQKIAQDSAREMSSAAEEGTERAAQALEKGTRKSTQAQAKGQ</sequence>
<keyword evidence="4" id="KW-1185">Reference proteome</keyword>
<evidence type="ECO:0000313" key="3">
    <source>
        <dbReference type="EMBL" id="MCP1673426.1"/>
    </source>
</evidence>
<evidence type="ECO:0000259" key="2">
    <source>
        <dbReference type="Pfam" id="PF09361"/>
    </source>
</evidence>
<feature type="domain" description="Phasin" evidence="2">
    <location>
        <begin position="20"/>
        <end position="108"/>
    </location>
</feature>
<dbReference type="RefSeq" id="WP_253473757.1">
    <property type="nucleotide sequence ID" value="NZ_JALJXV010000001.1"/>
</dbReference>
<dbReference type="InterPro" id="IPR018968">
    <property type="entry name" value="Phasin"/>
</dbReference>
<dbReference type="Proteomes" id="UP001205843">
    <property type="component" value="Unassembled WGS sequence"/>
</dbReference>
<feature type="region of interest" description="Disordered" evidence="1">
    <location>
        <begin position="104"/>
        <end position="143"/>
    </location>
</feature>
<dbReference type="EMBL" id="JALJXV010000001">
    <property type="protein sequence ID" value="MCP1673426.1"/>
    <property type="molecule type" value="Genomic_DNA"/>
</dbReference>
<protein>
    <submittedName>
        <fullName evidence="3">Phasin family protein</fullName>
    </submittedName>
</protein>
<evidence type="ECO:0000313" key="4">
    <source>
        <dbReference type="Proteomes" id="UP001205843"/>
    </source>
</evidence>
<name>A0AAE3G0P4_9GAMM</name>
<feature type="compositionally biased region" description="Polar residues" evidence="1">
    <location>
        <begin position="134"/>
        <end position="143"/>
    </location>
</feature>
<evidence type="ECO:0000256" key="1">
    <source>
        <dbReference type="SAM" id="MobiDB-lite"/>
    </source>
</evidence>
<gene>
    <name evidence="3" type="ORF">J2T57_000518</name>
</gene>
<comment type="caution">
    <text evidence="3">The sequence shown here is derived from an EMBL/GenBank/DDBJ whole genome shotgun (WGS) entry which is preliminary data.</text>
</comment>
<accession>A0AAE3G0P4</accession>
<dbReference type="AlphaFoldDB" id="A0AAE3G0P4"/>